<protein>
    <submittedName>
        <fullName evidence="1">MarR family transcriptional regulator</fullName>
    </submittedName>
</protein>
<dbReference type="SUPFAM" id="SSF46785">
    <property type="entry name" value="Winged helix' DNA-binding domain"/>
    <property type="match status" value="1"/>
</dbReference>
<dbReference type="Proteomes" id="UP000294028">
    <property type="component" value="Unassembled WGS sequence"/>
</dbReference>
<evidence type="ECO:0000313" key="2">
    <source>
        <dbReference type="Proteomes" id="UP000294028"/>
    </source>
</evidence>
<sequence length="84" mass="9604">MSTLYDLDDGRLEDLTPSAKLVYLVMDRAEDELTQQEIIEETTLAPRTVRHALTRLEDLGVVVSHPSFEDARQRVYTISVPDEE</sequence>
<dbReference type="InterPro" id="IPR036390">
    <property type="entry name" value="WH_DNA-bd_sf"/>
</dbReference>
<comment type="caution">
    <text evidence="1">The sequence shown here is derived from an EMBL/GenBank/DDBJ whole genome shotgun (WGS) entry which is preliminary data.</text>
</comment>
<organism evidence="1 2">
    <name type="scientific">Halogeometricum borinquense</name>
    <dbReference type="NCBI Taxonomy" id="60847"/>
    <lineage>
        <taxon>Archaea</taxon>
        <taxon>Methanobacteriati</taxon>
        <taxon>Methanobacteriota</taxon>
        <taxon>Stenosarchaea group</taxon>
        <taxon>Halobacteria</taxon>
        <taxon>Halobacteriales</taxon>
        <taxon>Haloferacaceae</taxon>
        <taxon>Halogeometricum</taxon>
    </lineage>
</organism>
<dbReference type="InterPro" id="IPR036388">
    <property type="entry name" value="WH-like_DNA-bd_sf"/>
</dbReference>
<dbReference type="EMBL" id="RZHH01000003">
    <property type="protein sequence ID" value="RYJ08339.1"/>
    <property type="molecule type" value="Genomic_DNA"/>
</dbReference>
<reference evidence="1 2" key="1">
    <citation type="submission" date="2018-12" db="EMBL/GenBank/DDBJ databases">
        <title>Genome analysis provides insights into bioremediation potentialities of Halogeometricum borinquense strain N11.</title>
        <authorList>
            <person name="Najjari A."/>
            <person name="Youssef N."/>
            <person name="Fhoula I."/>
            <person name="Ben Dhia O."/>
            <person name="Mahjoubi M."/>
            <person name="Ouzari H.I."/>
            <person name="Cherif A."/>
        </authorList>
    </citation>
    <scope>NUCLEOTIDE SEQUENCE [LARGE SCALE GENOMIC DNA]</scope>
    <source>
        <strain evidence="1 2">N11</strain>
    </source>
</reference>
<dbReference type="AlphaFoldDB" id="A0A482T8T8"/>
<dbReference type="Pfam" id="PF13412">
    <property type="entry name" value="HTH_24"/>
    <property type="match status" value="1"/>
</dbReference>
<evidence type="ECO:0000313" key="1">
    <source>
        <dbReference type="EMBL" id="RYJ08339.1"/>
    </source>
</evidence>
<dbReference type="Gene3D" id="1.10.10.10">
    <property type="entry name" value="Winged helix-like DNA-binding domain superfamily/Winged helix DNA-binding domain"/>
    <property type="match status" value="1"/>
</dbReference>
<dbReference type="RefSeq" id="WP_129786224.1">
    <property type="nucleotide sequence ID" value="NZ_RZHH01000003.1"/>
</dbReference>
<proteinExistence type="predicted"/>
<gene>
    <name evidence="1" type="ORF">ELS19_17460</name>
</gene>
<name>A0A482T8T8_9EURY</name>
<accession>A0A482T8T8</accession>